<sequence length="1207" mass="132842">MEPSDPAATSSSPAAQNDATNRRRSGRAKHQPVLFHEDPNIPQSSLSNGKRKRTQARGGDLTGDEPSSEEEEESAEGESDPDEEELKERRRKAPKAKKPPSKPVAKRPKTNGATTTKLPVRPASNGFKKPTAPKKARLRPNPAIVEDESGLYAEVFSHVHTPDAVAANWIAQYEEHKVNAMCDLINFVLRCSGCPLQIDVHDIGDPDNAPSRLEDLQNEFHAQKIVDYPLVSKAKGYATFRATVTGFFHSLISSAHAAGLLYNDLVFIENIEVWVVAMSDSAIRPFRHTATVIALAIGTTICGLTAEIAENAARITRQMDSEQKKKSVNRERVKGLAVRIAEEEKKRETAQRQAEGLFDAVYTHRYRDVDAKIRLDCVTAFGSWITACPEVFFSGHYIRYLGWILSDTSPPVRAEVVKQLSKLYRNKEDVARLRAFTEKFRPRLVEMAVRDAEPNIRATTVDLMNMVRETGLLEPDDIDGIGRLIFDTEPRVRKAVAGFFAENINDLFESVVEDLGGEEGIDDAIGEEVEDEFETPRKSWLKYKCLAEQLQGYDGEQADSQEATQVLTVTGQESRLALAAQAVCNGVKEVKDWEALAGYLLCDLSDVAQDSSDPETAYKARCQLNEREEVLLLEVLHVAVKTRLTDAVANETDKKGKSTKARKEESREIQESTALHLAKIIPRLLKKFGASPSTASAVLRLGQVLNLEIFQELRQDATEYAALLDDINKQFLTHADQGVLTEASTALLHARSFEDLEEVTEAKVQSLWEDTINTLRDVCNAPRDEEDTIRDLSNTVRRIAKLASISDCVEYFETQPQPGSKKSSQKDSSPTMLTLLLSLLEEFTSQTDLSADQIEQANELLLAGIKALLFYYMWLARSLRIKLDAGTPIPSLPSHSTLTSALLAIMKTRALTEEVRLAAAGTYLDIHALFATFRHHINLPSSSSSSAISISTIPPSIHPLLLSLFTLAEKSYAKRARKTLEPETDDLPHDVDSEPEDPSSDLESDNDEDINNNNTSGNSGTAQQKRTALLLAEKTLCELTAKFVLAIVGRVLDPPSSSSSSSGASGAVKDRLLRNKSVLGANFRAVVAYLETGKRKAKPIRKPAAVEKKGKKKKKQGEDVEVESIEDEDEDEEEEEEDGREQLEEGGEEDLRARELDDDGIESVGEGEGGELRHGGGVGHGGEGRGKGGNGAVEADADADEDEIMGD</sequence>
<feature type="domain" description="SCD" evidence="3">
    <location>
        <begin position="362"/>
        <end position="447"/>
    </location>
</feature>
<proteinExistence type="predicted"/>
<organism evidence="4 5">
    <name type="scientific">Heterodermia speciosa</name>
    <dbReference type="NCBI Taxonomy" id="116794"/>
    <lineage>
        <taxon>Eukaryota</taxon>
        <taxon>Fungi</taxon>
        <taxon>Dikarya</taxon>
        <taxon>Ascomycota</taxon>
        <taxon>Pezizomycotina</taxon>
        <taxon>Lecanoromycetes</taxon>
        <taxon>OSLEUM clade</taxon>
        <taxon>Lecanoromycetidae</taxon>
        <taxon>Caliciales</taxon>
        <taxon>Physciaceae</taxon>
        <taxon>Heterodermia</taxon>
    </lineage>
</organism>
<feature type="compositionally biased region" description="Low complexity" evidence="2">
    <location>
        <begin position="1"/>
        <end position="15"/>
    </location>
</feature>
<dbReference type="InterPro" id="IPR016024">
    <property type="entry name" value="ARM-type_fold"/>
</dbReference>
<feature type="compositionally biased region" description="Acidic residues" evidence="2">
    <location>
        <begin position="1195"/>
        <end position="1207"/>
    </location>
</feature>
<dbReference type="InterPro" id="IPR056396">
    <property type="entry name" value="HEAT_SCC3-SA"/>
</dbReference>
<accession>A0A8H3G7Q6</accession>
<dbReference type="GO" id="GO:0007062">
    <property type="term" value="P:sister chromatid cohesion"/>
    <property type="evidence" value="ECO:0007669"/>
    <property type="project" value="UniProtKB-ARBA"/>
</dbReference>
<dbReference type="Pfam" id="PF08514">
    <property type="entry name" value="STAG"/>
    <property type="match status" value="1"/>
</dbReference>
<dbReference type="Proteomes" id="UP000664521">
    <property type="component" value="Unassembled WGS sequence"/>
</dbReference>
<feature type="region of interest" description="Disordered" evidence="2">
    <location>
        <begin position="649"/>
        <end position="669"/>
    </location>
</feature>
<feature type="compositionally biased region" description="Basic and acidic residues" evidence="2">
    <location>
        <begin position="651"/>
        <end position="669"/>
    </location>
</feature>
<feature type="compositionally biased region" description="Acidic residues" evidence="2">
    <location>
        <begin position="62"/>
        <end position="85"/>
    </location>
</feature>
<dbReference type="InterPro" id="IPR020839">
    <property type="entry name" value="SCD"/>
</dbReference>
<dbReference type="GO" id="GO:0003682">
    <property type="term" value="F:chromatin binding"/>
    <property type="evidence" value="ECO:0007669"/>
    <property type="project" value="TreeGrafter"/>
</dbReference>
<feature type="coiled-coil region" evidence="1">
    <location>
        <begin position="333"/>
        <end position="360"/>
    </location>
</feature>
<feature type="compositionally biased region" description="Acidic residues" evidence="2">
    <location>
        <begin position="1119"/>
        <end position="1148"/>
    </location>
</feature>
<evidence type="ECO:0000313" key="5">
    <source>
        <dbReference type="Proteomes" id="UP000664521"/>
    </source>
</evidence>
<dbReference type="GO" id="GO:0005634">
    <property type="term" value="C:nucleus"/>
    <property type="evidence" value="ECO:0007669"/>
    <property type="project" value="TreeGrafter"/>
</dbReference>
<dbReference type="InterPro" id="IPR011989">
    <property type="entry name" value="ARM-like"/>
</dbReference>
<keyword evidence="1" id="KW-0175">Coiled coil</keyword>
<dbReference type="GO" id="GO:0008278">
    <property type="term" value="C:cohesin complex"/>
    <property type="evidence" value="ECO:0007669"/>
    <property type="project" value="TreeGrafter"/>
</dbReference>
<dbReference type="AlphaFoldDB" id="A0A8H3G7Q6"/>
<name>A0A8H3G7Q6_9LECA</name>
<dbReference type="Pfam" id="PF21581">
    <property type="entry name" value="SCD"/>
    <property type="match status" value="1"/>
</dbReference>
<feature type="compositionally biased region" description="Acidic residues" evidence="2">
    <location>
        <begin position="993"/>
        <end position="1010"/>
    </location>
</feature>
<keyword evidence="5" id="KW-1185">Reference proteome</keyword>
<dbReference type="InterPro" id="IPR039662">
    <property type="entry name" value="Cohesin_Scc3/SA"/>
</dbReference>
<feature type="region of interest" description="Disordered" evidence="2">
    <location>
        <begin position="979"/>
        <end position="1023"/>
    </location>
</feature>
<dbReference type="Gene3D" id="1.25.10.10">
    <property type="entry name" value="Leucine-rich Repeat Variant"/>
    <property type="match status" value="1"/>
</dbReference>
<dbReference type="InterPro" id="IPR013721">
    <property type="entry name" value="STAG"/>
</dbReference>
<feature type="region of interest" description="Disordered" evidence="2">
    <location>
        <begin position="1094"/>
        <end position="1207"/>
    </location>
</feature>
<evidence type="ECO:0000259" key="3">
    <source>
        <dbReference type="PROSITE" id="PS51425"/>
    </source>
</evidence>
<evidence type="ECO:0000256" key="1">
    <source>
        <dbReference type="SAM" id="Coils"/>
    </source>
</evidence>
<feature type="compositionally biased region" description="Basic and acidic residues" evidence="2">
    <location>
        <begin position="979"/>
        <end position="992"/>
    </location>
</feature>
<evidence type="ECO:0000256" key="2">
    <source>
        <dbReference type="SAM" id="MobiDB-lite"/>
    </source>
</evidence>
<gene>
    <name evidence="4" type="ORF">HETSPECPRED_000618</name>
</gene>
<evidence type="ECO:0000313" key="4">
    <source>
        <dbReference type="EMBL" id="CAF9937696.1"/>
    </source>
</evidence>
<dbReference type="OrthoDB" id="498590at2759"/>
<dbReference type="PANTHER" id="PTHR11199">
    <property type="entry name" value="STROMAL ANTIGEN"/>
    <property type="match status" value="1"/>
</dbReference>
<dbReference type="GO" id="GO:0000785">
    <property type="term" value="C:chromatin"/>
    <property type="evidence" value="ECO:0007669"/>
    <property type="project" value="TreeGrafter"/>
</dbReference>
<dbReference type="SUPFAM" id="SSF48371">
    <property type="entry name" value="ARM repeat"/>
    <property type="match status" value="1"/>
</dbReference>
<feature type="compositionally biased region" description="Gly residues" evidence="2">
    <location>
        <begin position="1175"/>
        <end position="1191"/>
    </location>
</feature>
<dbReference type="EMBL" id="CAJPDS010000104">
    <property type="protein sequence ID" value="CAF9937696.1"/>
    <property type="molecule type" value="Genomic_DNA"/>
</dbReference>
<dbReference type="PROSITE" id="PS51425">
    <property type="entry name" value="SCD"/>
    <property type="match status" value="1"/>
</dbReference>
<feature type="compositionally biased region" description="Basic residues" evidence="2">
    <location>
        <begin position="89"/>
        <end position="109"/>
    </location>
</feature>
<protein>
    <recommendedName>
        <fullName evidence="3">SCD domain-containing protein</fullName>
    </recommendedName>
</protein>
<feature type="region of interest" description="Disordered" evidence="2">
    <location>
        <begin position="1"/>
        <end position="138"/>
    </location>
</feature>
<comment type="caution">
    <text evidence="4">The sequence shown here is derived from an EMBL/GenBank/DDBJ whole genome shotgun (WGS) entry which is preliminary data.</text>
</comment>
<reference evidence="4" key="1">
    <citation type="submission" date="2021-03" db="EMBL/GenBank/DDBJ databases">
        <authorList>
            <person name="Tagirdzhanova G."/>
        </authorList>
    </citation>
    <scope>NUCLEOTIDE SEQUENCE</scope>
</reference>
<dbReference type="Pfam" id="PF24571">
    <property type="entry name" value="HEAT_SCC3-SA"/>
    <property type="match status" value="1"/>
</dbReference>
<dbReference type="PANTHER" id="PTHR11199:SF0">
    <property type="entry name" value="LD34181P-RELATED"/>
    <property type="match status" value="1"/>
</dbReference>